<dbReference type="Gene3D" id="3.30.300.30">
    <property type="match status" value="1"/>
</dbReference>
<dbReference type="SUPFAM" id="SSF56801">
    <property type="entry name" value="Acetyl-CoA synthetase-like"/>
    <property type="match status" value="1"/>
</dbReference>
<evidence type="ECO:0000313" key="3">
    <source>
        <dbReference type="EMBL" id="MDT0635683.1"/>
    </source>
</evidence>
<dbReference type="Proteomes" id="UP001251857">
    <property type="component" value="Unassembled WGS sequence"/>
</dbReference>
<keyword evidence="4" id="KW-1185">Reference proteome</keyword>
<evidence type="ECO:0000259" key="2">
    <source>
        <dbReference type="Pfam" id="PF00501"/>
    </source>
</evidence>
<dbReference type="InterPro" id="IPR042099">
    <property type="entry name" value="ANL_N_sf"/>
</dbReference>
<dbReference type="PANTHER" id="PTHR43767:SF1">
    <property type="entry name" value="NONRIBOSOMAL PEPTIDE SYNTHASE PES1 (EUROFUNG)-RELATED"/>
    <property type="match status" value="1"/>
</dbReference>
<dbReference type="PANTHER" id="PTHR43767">
    <property type="entry name" value="LONG-CHAIN-FATTY-ACID--COA LIGASE"/>
    <property type="match status" value="1"/>
</dbReference>
<organism evidence="3 4">
    <name type="scientific">Spectribacter hydrogenoxidans</name>
    <dbReference type="NCBI Taxonomy" id="3075608"/>
    <lineage>
        <taxon>Bacteria</taxon>
        <taxon>Pseudomonadati</taxon>
        <taxon>Pseudomonadota</taxon>
        <taxon>Gammaproteobacteria</taxon>
        <taxon>Salinisphaerales</taxon>
        <taxon>Salinisphaeraceae</taxon>
        <taxon>Spectribacter</taxon>
    </lineage>
</organism>
<dbReference type="InterPro" id="IPR050237">
    <property type="entry name" value="ATP-dep_AMP-bd_enzyme"/>
</dbReference>
<name>A0ABU3C2A1_9GAMM</name>
<dbReference type="InterPro" id="IPR045851">
    <property type="entry name" value="AMP-bd_C_sf"/>
</dbReference>
<gene>
    <name evidence="3" type="ORF">RM532_12060</name>
</gene>
<comment type="caution">
    <text evidence="3">The sequence shown here is derived from an EMBL/GenBank/DDBJ whole genome shotgun (WGS) entry which is preliminary data.</text>
</comment>
<sequence>MNCIQLLERAAAQWPCRPAITDRDDTWTYAALTDRVARLAGGLRQLGVRPTDPVAVLAAQHRDTLVASLAVAWAGAELVPIDPRGSSDAAVAALRNTAAVGLVVDDANGGRIGELLDRCPYLRVLVHAGRDAAPAEAIPLTTLVTGHDPLPAPDAAEIHALGRFHTDGIGGRPRPVPLRHQDFVVAALSLLAEGGLPNTPILSTTEPLSNATVMTAAMAVMMRAGCLVMPEAGEWECAHGPAAVTDLLTTPAWLRAYPGQAADDAGHLPDRILLAGDLADDTLVGRTLAVLPGVSLRPLYGNAETAGFISLGPRLTAEPRESTTPVGGAAPHVDIRVRDQANLDCPSGQIGSILARGPGGADWLDTGDIGHFDDSGRLHLAGRAGDVLMRNDDPVYLRAIEMRLAMHSDVADAAVIAHRGGIRAWVVPAAGAGFDAESLRTFCCDGLPVSHHPNEIFPLPVLSRTAAGRIRKHLLRTGPASPDNEQAPPAGGEPS</sequence>
<evidence type="ECO:0000256" key="1">
    <source>
        <dbReference type="SAM" id="MobiDB-lite"/>
    </source>
</evidence>
<dbReference type="RefSeq" id="WP_311653584.1">
    <property type="nucleotide sequence ID" value="NZ_JAVRIB010000012.1"/>
</dbReference>
<feature type="region of interest" description="Disordered" evidence="1">
    <location>
        <begin position="475"/>
        <end position="495"/>
    </location>
</feature>
<reference evidence="3 4" key="1">
    <citation type="submission" date="2023-09" db="EMBL/GenBank/DDBJ databases">
        <authorList>
            <person name="Rey-Velasco X."/>
        </authorList>
    </citation>
    <scope>NUCLEOTIDE SEQUENCE [LARGE SCALE GENOMIC DNA]</scope>
    <source>
        <strain evidence="3 4">W335</strain>
    </source>
</reference>
<dbReference type="EMBL" id="JAVRIB010000012">
    <property type="protein sequence ID" value="MDT0635683.1"/>
    <property type="molecule type" value="Genomic_DNA"/>
</dbReference>
<dbReference type="Pfam" id="PF00501">
    <property type="entry name" value="AMP-binding"/>
    <property type="match status" value="1"/>
</dbReference>
<protein>
    <submittedName>
        <fullName evidence="3">Class I adenylate-forming enzyme family protein</fullName>
    </submittedName>
</protein>
<accession>A0ABU3C2A1</accession>
<dbReference type="InterPro" id="IPR000873">
    <property type="entry name" value="AMP-dep_synth/lig_dom"/>
</dbReference>
<evidence type="ECO:0000313" key="4">
    <source>
        <dbReference type="Proteomes" id="UP001251857"/>
    </source>
</evidence>
<dbReference type="Gene3D" id="3.40.50.12780">
    <property type="entry name" value="N-terminal domain of ligase-like"/>
    <property type="match status" value="1"/>
</dbReference>
<feature type="domain" description="AMP-dependent synthetase/ligase" evidence="2">
    <location>
        <begin position="7"/>
        <end position="359"/>
    </location>
</feature>
<proteinExistence type="predicted"/>